<feature type="transmembrane region" description="Helical" evidence="1">
    <location>
        <begin position="147"/>
        <end position="165"/>
    </location>
</feature>
<dbReference type="EMBL" id="PSZM01000001">
    <property type="protein sequence ID" value="PQL95331.1"/>
    <property type="molecule type" value="Genomic_DNA"/>
</dbReference>
<feature type="transmembrane region" description="Helical" evidence="1">
    <location>
        <begin position="114"/>
        <end position="135"/>
    </location>
</feature>
<dbReference type="Proteomes" id="UP000238042">
    <property type="component" value="Unassembled WGS sequence"/>
</dbReference>
<organism evidence="2 3">
    <name type="scientific">Apibacter adventoris</name>
    <dbReference type="NCBI Taxonomy" id="1679466"/>
    <lineage>
        <taxon>Bacteria</taxon>
        <taxon>Pseudomonadati</taxon>
        <taxon>Bacteroidota</taxon>
        <taxon>Flavobacteriia</taxon>
        <taxon>Flavobacteriales</taxon>
        <taxon>Weeksellaceae</taxon>
        <taxon>Apibacter</taxon>
    </lineage>
</organism>
<dbReference type="RefSeq" id="WP_105193838.1">
    <property type="nucleotide sequence ID" value="NZ_PSZM01000001.1"/>
</dbReference>
<evidence type="ECO:0000256" key="1">
    <source>
        <dbReference type="SAM" id="Phobius"/>
    </source>
</evidence>
<keyword evidence="1" id="KW-0812">Transmembrane</keyword>
<feature type="transmembrane region" description="Helical" evidence="1">
    <location>
        <begin position="6"/>
        <end position="23"/>
    </location>
</feature>
<keyword evidence="3" id="KW-1185">Reference proteome</keyword>
<dbReference type="AlphaFoldDB" id="A0A2S8AG25"/>
<accession>A0A2S8AG25</accession>
<evidence type="ECO:0000313" key="2">
    <source>
        <dbReference type="EMBL" id="PQL95331.1"/>
    </source>
</evidence>
<proteinExistence type="predicted"/>
<keyword evidence="1" id="KW-1133">Transmembrane helix</keyword>
<gene>
    <name evidence="2" type="ORF">C4S77_00600</name>
</gene>
<name>A0A2S8AG25_9FLAO</name>
<feature type="transmembrane region" description="Helical" evidence="1">
    <location>
        <begin position="53"/>
        <end position="70"/>
    </location>
</feature>
<dbReference type="OrthoDB" id="1132160at2"/>
<sequence length="171" mass="20285">MLNKTFFINIIIIPVLILAQVFIFNNIFFFHKYSPIVYIIWVIFYPYNKSESHWFLIFAFLLGFGVDCLMDTGGVNAFSTILIAYIRNPVIRYISDLQKEMKLFHFSDLNLVQFLTYFIFIILVHHLSLFILESLKISMFIMAVKDALITSLFSFLFILIFYAFIKNRLEK</sequence>
<reference evidence="2 3" key="1">
    <citation type="submission" date="2018-02" db="EMBL/GenBank/DDBJ databases">
        <title>Genome sequences of Apibacter spp., gut symbionts of Asian honey bees.</title>
        <authorList>
            <person name="Kwong W.K."/>
            <person name="Steele M.I."/>
            <person name="Moran N.A."/>
        </authorList>
    </citation>
    <scope>NUCLEOTIDE SEQUENCE [LARGE SCALE GENOMIC DNA]</scope>
    <source>
        <strain evidence="3">wkB301</strain>
    </source>
</reference>
<protein>
    <submittedName>
        <fullName evidence="2">Rod shape-determining protein MreD</fullName>
    </submittedName>
</protein>
<comment type="caution">
    <text evidence="2">The sequence shown here is derived from an EMBL/GenBank/DDBJ whole genome shotgun (WGS) entry which is preliminary data.</text>
</comment>
<evidence type="ECO:0000313" key="3">
    <source>
        <dbReference type="Proteomes" id="UP000238042"/>
    </source>
</evidence>
<keyword evidence="1" id="KW-0472">Membrane</keyword>